<name>W6QBP4_PENRF</name>
<reference evidence="1" key="1">
    <citation type="journal article" date="2014" name="Nat. Commun.">
        <title>Multiple recent horizontal transfers of a large genomic region in cheese making fungi.</title>
        <authorList>
            <person name="Cheeseman K."/>
            <person name="Ropars J."/>
            <person name="Renault P."/>
            <person name="Dupont J."/>
            <person name="Gouzy J."/>
            <person name="Branca A."/>
            <person name="Abraham A.L."/>
            <person name="Ceppi M."/>
            <person name="Conseiller E."/>
            <person name="Debuchy R."/>
            <person name="Malagnac F."/>
            <person name="Goarin A."/>
            <person name="Silar P."/>
            <person name="Lacoste S."/>
            <person name="Sallet E."/>
            <person name="Bensimon A."/>
            <person name="Giraud T."/>
            <person name="Brygoo Y."/>
        </authorList>
    </citation>
    <scope>NUCLEOTIDE SEQUENCE [LARGE SCALE GENOMIC DNA]</scope>
    <source>
        <strain evidence="1">FM164</strain>
    </source>
</reference>
<dbReference type="EMBL" id="HG792017">
    <property type="protein sequence ID" value="CDM34128.1"/>
    <property type="molecule type" value="Genomic_DNA"/>
</dbReference>
<sequence length="56" mass="6609">MIFELIPHLAERYSPFLPRPPIPKTYDILRRSTGITRIPTDSLYTHVYVPHKYAIL</sequence>
<dbReference type="Proteomes" id="UP000030686">
    <property type="component" value="Unassembled WGS sequence"/>
</dbReference>
<dbReference type="AlphaFoldDB" id="W6QBP4"/>
<organism evidence="1 2">
    <name type="scientific">Penicillium roqueforti (strain FM164)</name>
    <dbReference type="NCBI Taxonomy" id="1365484"/>
    <lineage>
        <taxon>Eukaryota</taxon>
        <taxon>Fungi</taxon>
        <taxon>Dikarya</taxon>
        <taxon>Ascomycota</taxon>
        <taxon>Pezizomycotina</taxon>
        <taxon>Eurotiomycetes</taxon>
        <taxon>Eurotiomycetidae</taxon>
        <taxon>Eurotiales</taxon>
        <taxon>Aspergillaceae</taxon>
        <taxon>Penicillium</taxon>
    </lineage>
</organism>
<evidence type="ECO:0000313" key="2">
    <source>
        <dbReference type="Proteomes" id="UP000030686"/>
    </source>
</evidence>
<accession>W6QBP4</accession>
<protein>
    <submittedName>
        <fullName evidence="1">Genomic scaffold, ProqFM164S03</fullName>
    </submittedName>
</protein>
<gene>
    <name evidence="1" type="ORF">PROQFM164_S03g000852</name>
</gene>
<keyword evidence="2" id="KW-1185">Reference proteome</keyword>
<proteinExistence type="predicted"/>
<evidence type="ECO:0000313" key="1">
    <source>
        <dbReference type="EMBL" id="CDM34128.1"/>
    </source>
</evidence>